<name>A0AAE1RJK1_9SOLA</name>
<dbReference type="PANTHER" id="PTHR45855:SF60">
    <property type="entry name" value="TRANSCRIPTION FACTOR SPATULA-LIKE"/>
    <property type="match status" value="1"/>
</dbReference>
<dbReference type="CDD" id="cd11445">
    <property type="entry name" value="bHLH_AtPIF_like"/>
    <property type="match status" value="1"/>
</dbReference>
<evidence type="ECO:0000256" key="2">
    <source>
        <dbReference type="ARBA" id="ARBA00023015"/>
    </source>
</evidence>
<gene>
    <name evidence="8" type="ORF">RND71_027625</name>
</gene>
<evidence type="ECO:0000256" key="5">
    <source>
        <dbReference type="ARBA" id="ARBA00023242"/>
    </source>
</evidence>
<dbReference type="PANTHER" id="PTHR45855">
    <property type="entry name" value="TRANSCRIPTION FACTOR PIF1-RELATED"/>
    <property type="match status" value="1"/>
</dbReference>
<evidence type="ECO:0000256" key="1">
    <source>
        <dbReference type="ARBA" id="ARBA00004123"/>
    </source>
</evidence>
<dbReference type="FunFam" id="4.10.280.10:FF:000004">
    <property type="entry name" value="Basic helix-loop-helix transcription factor"/>
    <property type="match status" value="1"/>
</dbReference>
<evidence type="ECO:0000256" key="3">
    <source>
        <dbReference type="ARBA" id="ARBA00023125"/>
    </source>
</evidence>
<comment type="subcellular location">
    <subcellularLocation>
        <location evidence="1">Nucleus</location>
    </subcellularLocation>
</comment>
<dbReference type="InterPro" id="IPR031066">
    <property type="entry name" value="bHLH_ALC-like_plant"/>
</dbReference>
<accession>A0AAE1RJK1</accession>
<dbReference type="InterPro" id="IPR011598">
    <property type="entry name" value="bHLH_dom"/>
</dbReference>
<organism evidence="8 9">
    <name type="scientific">Anisodus tanguticus</name>
    <dbReference type="NCBI Taxonomy" id="243964"/>
    <lineage>
        <taxon>Eukaryota</taxon>
        <taxon>Viridiplantae</taxon>
        <taxon>Streptophyta</taxon>
        <taxon>Embryophyta</taxon>
        <taxon>Tracheophyta</taxon>
        <taxon>Spermatophyta</taxon>
        <taxon>Magnoliopsida</taxon>
        <taxon>eudicotyledons</taxon>
        <taxon>Gunneridae</taxon>
        <taxon>Pentapetalae</taxon>
        <taxon>asterids</taxon>
        <taxon>lamiids</taxon>
        <taxon>Solanales</taxon>
        <taxon>Solanaceae</taxon>
        <taxon>Solanoideae</taxon>
        <taxon>Hyoscyameae</taxon>
        <taxon>Anisodus</taxon>
    </lineage>
</organism>
<dbReference type="Gene3D" id="4.10.280.10">
    <property type="entry name" value="Helix-loop-helix DNA-binding domain"/>
    <property type="match status" value="1"/>
</dbReference>
<dbReference type="SUPFAM" id="SSF47459">
    <property type="entry name" value="HLH, helix-loop-helix DNA-binding domain"/>
    <property type="match status" value="1"/>
</dbReference>
<sequence length="307" mass="34035">MADPYRTNSLESEDMSSFFLNFLQGSSASASASAAPATRFYHRSAPTPVAESSSSLNFTDPGRFYAAEFKEGIENVFASACLGDCDGMNSDNRREFLEDDKVDNFGFSNEECDGLDMATNQNHPRSSKRGRSAEVHNLSEKRRRSRINEKLKSLQNLIPNSNKTDKASMLDEAIEYLKQLQLQVQFDSELVTDKDVGVGVRLNATMLWRLVGQAKKMLTWRNGLSLYPGYVPRSLQSMQLPSSNEFDGRSFMLSANGGATLPGNREMPQTAFEISNQNPSGKPTITSHNTENAIALETTIQNHYGTI</sequence>
<evidence type="ECO:0000256" key="4">
    <source>
        <dbReference type="ARBA" id="ARBA00023163"/>
    </source>
</evidence>
<dbReference type="EMBL" id="JAVYJV010000015">
    <property type="protein sequence ID" value="KAK4352107.1"/>
    <property type="molecule type" value="Genomic_DNA"/>
</dbReference>
<dbReference type="SMART" id="SM00353">
    <property type="entry name" value="HLH"/>
    <property type="match status" value="1"/>
</dbReference>
<protein>
    <recommendedName>
        <fullName evidence="7">BHLH domain-containing protein</fullName>
    </recommendedName>
</protein>
<evidence type="ECO:0000313" key="8">
    <source>
        <dbReference type="EMBL" id="KAK4352107.1"/>
    </source>
</evidence>
<reference evidence="8" key="1">
    <citation type="submission" date="2023-12" db="EMBL/GenBank/DDBJ databases">
        <title>Genome assembly of Anisodus tanguticus.</title>
        <authorList>
            <person name="Wang Y.-J."/>
        </authorList>
    </citation>
    <scope>NUCLEOTIDE SEQUENCE</scope>
    <source>
        <strain evidence="8">KB-2021</strain>
        <tissue evidence="8">Leaf</tissue>
    </source>
</reference>
<comment type="caution">
    <text evidence="8">The sequence shown here is derived from an EMBL/GenBank/DDBJ whole genome shotgun (WGS) entry which is preliminary data.</text>
</comment>
<feature type="domain" description="BHLH" evidence="7">
    <location>
        <begin position="131"/>
        <end position="180"/>
    </location>
</feature>
<dbReference type="GO" id="GO:0005634">
    <property type="term" value="C:nucleus"/>
    <property type="evidence" value="ECO:0007669"/>
    <property type="project" value="UniProtKB-SubCell"/>
</dbReference>
<dbReference type="InterPro" id="IPR036638">
    <property type="entry name" value="HLH_DNA-bd_sf"/>
</dbReference>
<proteinExistence type="predicted"/>
<feature type="compositionally biased region" description="Basic and acidic residues" evidence="6">
    <location>
        <begin position="131"/>
        <end position="142"/>
    </location>
</feature>
<evidence type="ECO:0000256" key="6">
    <source>
        <dbReference type="SAM" id="MobiDB-lite"/>
    </source>
</evidence>
<evidence type="ECO:0000313" key="9">
    <source>
        <dbReference type="Proteomes" id="UP001291623"/>
    </source>
</evidence>
<keyword evidence="3" id="KW-0238">DNA-binding</keyword>
<dbReference type="AlphaFoldDB" id="A0AAE1RJK1"/>
<keyword evidence="9" id="KW-1185">Reference proteome</keyword>
<keyword evidence="2" id="KW-0805">Transcription regulation</keyword>
<dbReference type="Proteomes" id="UP001291623">
    <property type="component" value="Unassembled WGS sequence"/>
</dbReference>
<dbReference type="GO" id="GO:0003677">
    <property type="term" value="F:DNA binding"/>
    <property type="evidence" value="ECO:0007669"/>
    <property type="project" value="UniProtKB-KW"/>
</dbReference>
<dbReference type="GO" id="GO:0046983">
    <property type="term" value="F:protein dimerization activity"/>
    <property type="evidence" value="ECO:0007669"/>
    <property type="project" value="InterPro"/>
</dbReference>
<dbReference type="InterPro" id="IPR047265">
    <property type="entry name" value="PIF1-like_bHLH"/>
</dbReference>
<dbReference type="Pfam" id="PF00010">
    <property type="entry name" value="HLH"/>
    <property type="match status" value="1"/>
</dbReference>
<keyword evidence="4" id="KW-0804">Transcription</keyword>
<evidence type="ECO:0000259" key="7">
    <source>
        <dbReference type="PROSITE" id="PS50888"/>
    </source>
</evidence>
<keyword evidence="5" id="KW-0539">Nucleus</keyword>
<feature type="region of interest" description="Disordered" evidence="6">
    <location>
        <begin position="114"/>
        <end position="142"/>
    </location>
</feature>
<dbReference type="PROSITE" id="PS50888">
    <property type="entry name" value="BHLH"/>
    <property type="match status" value="1"/>
</dbReference>